<evidence type="ECO:0000256" key="4">
    <source>
        <dbReference type="SAM" id="Phobius"/>
    </source>
</evidence>
<protein>
    <recommendedName>
        <fullName evidence="5">Solute-binding protein family 5 domain-containing protein</fullName>
    </recommendedName>
</protein>
<dbReference type="Pfam" id="PF00496">
    <property type="entry name" value="SBP_bac_5"/>
    <property type="match status" value="1"/>
</dbReference>
<dbReference type="Gene3D" id="3.40.190.10">
    <property type="entry name" value="Periplasmic binding protein-like II"/>
    <property type="match status" value="1"/>
</dbReference>
<dbReference type="STRING" id="1802591.A2113_00575"/>
<organism evidence="6 7">
    <name type="scientific">Candidatus Woykebacteria bacterium GWA1_44_8</name>
    <dbReference type="NCBI Taxonomy" id="1802591"/>
    <lineage>
        <taxon>Bacteria</taxon>
        <taxon>Candidatus Woykeibacteriota</taxon>
    </lineage>
</organism>
<name>A0A1G1W1C4_9BACT</name>
<feature type="domain" description="Solute-binding protein family 5" evidence="5">
    <location>
        <begin position="99"/>
        <end position="445"/>
    </location>
</feature>
<dbReference type="Gene3D" id="3.10.105.10">
    <property type="entry name" value="Dipeptide-binding Protein, Domain 3"/>
    <property type="match status" value="1"/>
</dbReference>
<accession>A0A1G1W1C4</accession>
<feature type="transmembrane region" description="Helical" evidence="4">
    <location>
        <begin position="18"/>
        <end position="37"/>
    </location>
</feature>
<keyword evidence="4" id="KW-0472">Membrane</keyword>
<keyword evidence="4" id="KW-0812">Transmembrane</keyword>
<reference evidence="6 7" key="1">
    <citation type="journal article" date="2016" name="Nat. Commun.">
        <title>Thousands of microbial genomes shed light on interconnected biogeochemical processes in an aquifer system.</title>
        <authorList>
            <person name="Anantharaman K."/>
            <person name="Brown C.T."/>
            <person name="Hug L.A."/>
            <person name="Sharon I."/>
            <person name="Castelle C.J."/>
            <person name="Probst A.J."/>
            <person name="Thomas B.C."/>
            <person name="Singh A."/>
            <person name="Wilkins M.J."/>
            <person name="Karaoz U."/>
            <person name="Brodie E.L."/>
            <person name="Williams K.H."/>
            <person name="Hubbard S.S."/>
            <person name="Banfield J.F."/>
        </authorList>
    </citation>
    <scope>NUCLEOTIDE SEQUENCE [LARGE SCALE GENOMIC DNA]</scope>
</reference>
<dbReference type="GO" id="GO:0042597">
    <property type="term" value="C:periplasmic space"/>
    <property type="evidence" value="ECO:0007669"/>
    <property type="project" value="UniProtKB-ARBA"/>
</dbReference>
<keyword evidence="3" id="KW-0732">Signal</keyword>
<dbReference type="InterPro" id="IPR030678">
    <property type="entry name" value="Peptide/Ni-bd"/>
</dbReference>
<dbReference type="PIRSF" id="PIRSF002741">
    <property type="entry name" value="MppA"/>
    <property type="match status" value="1"/>
</dbReference>
<evidence type="ECO:0000256" key="1">
    <source>
        <dbReference type="ARBA" id="ARBA00005695"/>
    </source>
</evidence>
<dbReference type="SUPFAM" id="SSF53850">
    <property type="entry name" value="Periplasmic binding protein-like II"/>
    <property type="match status" value="1"/>
</dbReference>
<evidence type="ECO:0000313" key="6">
    <source>
        <dbReference type="EMBL" id="OGY21187.1"/>
    </source>
</evidence>
<dbReference type="GO" id="GO:0015833">
    <property type="term" value="P:peptide transport"/>
    <property type="evidence" value="ECO:0007669"/>
    <property type="project" value="TreeGrafter"/>
</dbReference>
<evidence type="ECO:0000256" key="3">
    <source>
        <dbReference type="ARBA" id="ARBA00022729"/>
    </source>
</evidence>
<gene>
    <name evidence="6" type="ORF">A2113_00575</name>
</gene>
<dbReference type="GO" id="GO:0043190">
    <property type="term" value="C:ATP-binding cassette (ABC) transporter complex"/>
    <property type="evidence" value="ECO:0007669"/>
    <property type="project" value="InterPro"/>
</dbReference>
<dbReference type="GO" id="GO:1904680">
    <property type="term" value="F:peptide transmembrane transporter activity"/>
    <property type="evidence" value="ECO:0007669"/>
    <property type="project" value="TreeGrafter"/>
</dbReference>
<keyword evidence="4" id="KW-1133">Transmembrane helix</keyword>
<dbReference type="Proteomes" id="UP000176299">
    <property type="component" value="Unassembled WGS sequence"/>
</dbReference>
<evidence type="ECO:0000256" key="2">
    <source>
        <dbReference type="ARBA" id="ARBA00022448"/>
    </source>
</evidence>
<evidence type="ECO:0000313" key="7">
    <source>
        <dbReference type="Proteomes" id="UP000176299"/>
    </source>
</evidence>
<dbReference type="EMBL" id="MHCN01000017">
    <property type="protein sequence ID" value="OGY21187.1"/>
    <property type="molecule type" value="Genomic_DNA"/>
</dbReference>
<proteinExistence type="inferred from homology"/>
<dbReference type="PANTHER" id="PTHR30290:SF9">
    <property type="entry name" value="OLIGOPEPTIDE-BINDING PROTEIN APPA"/>
    <property type="match status" value="1"/>
</dbReference>
<comment type="caution">
    <text evidence="6">The sequence shown here is derived from an EMBL/GenBank/DDBJ whole genome shotgun (WGS) entry which is preliminary data.</text>
</comment>
<sequence length="524" mass="58295">MEPEPVQNSFLLKRIKAIYAWFVILVFIIVASLLVYYKLNAAPTEPETPPLPAGTEKPLVKIGMPVEAFGIFPENYTESRSIAFNANIFEGLTIIRNGKVVTGLAVSWSNPDKYTWRFKLRGSVTFHNGNKFSAEDVKYSIEQAQANDWPLPYLSSVDKVVITDDATVELKTKEPDPVLLPKLATVFIISKQQAEKDGFKNLAGTGPYKLLKFEEKTYSLEANPNYWGGKPKIKQVIYKIISPEETAEALLSGGVDIANLTSSADNQKLSGQGFSVKSYNLPVVFFLTFDFTRDKTAYVDEPKNPFKDKGVRQALLYGINIDEFIKNAVTDGQPASQLVTSEIFGFDPKIKRPAYDLTKAKKLLTDSGYPNGFSLTVDVPASYQTDKEIVRQLERLGLKVDARILQTEEDYARTDSGDYSLMAAAWAAETLDTGEILNDLLHTKGPFNIGGYSNAELDKLTDEASVTFDSKKRLALLQKATKVAVEDLAWLPLYTTKSFAAVRSGFNWTPHNFGLIYAYEIVGQ</sequence>
<evidence type="ECO:0000259" key="5">
    <source>
        <dbReference type="Pfam" id="PF00496"/>
    </source>
</evidence>
<dbReference type="AlphaFoldDB" id="A0A1G1W1C4"/>
<dbReference type="PANTHER" id="PTHR30290">
    <property type="entry name" value="PERIPLASMIC BINDING COMPONENT OF ABC TRANSPORTER"/>
    <property type="match status" value="1"/>
</dbReference>
<comment type="similarity">
    <text evidence="1">Belongs to the bacterial solute-binding protein 5 family.</text>
</comment>
<dbReference type="InterPro" id="IPR000914">
    <property type="entry name" value="SBP_5_dom"/>
</dbReference>
<dbReference type="InterPro" id="IPR039424">
    <property type="entry name" value="SBP_5"/>
</dbReference>
<keyword evidence="2" id="KW-0813">Transport</keyword>